<reference evidence="1" key="1">
    <citation type="submission" date="2021-03" db="EMBL/GenBank/DDBJ databases">
        <title>Genome sequencing and assembly of Tianweitania sediminis.</title>
        <authorList>
            <person name="Chhetri G."/>
        </authorList>
    </citation>
    <scope>NUCLEOTIDE SEQUENCE</scope>
    <source>
        <strain evidence="1">Z8</strain>
    </source>
</reference>
<dbReference type="RefSeq" id="WP_209335653.1">
    <property type="nucleotide sequence ID" value="NZ_JAGIYY010000004.1"/>
</dbReference>
<organism evidence="1 2">
    <name type="scientific">Tianweitania sediminis</name>
    <dbReference type="NCBI Taxonomy" id="1502156"/>
    <lineage>
        <taxon>Bacteria</taxon>
        <taxon>Pseudomonadati</taxon>
        <taxon>Pseudomonadota</taxon>
        <taxon>Alphaproteobacteria</taxon>
        <taxon>Hyphomicrobiales</taxon>
        <taxon>Phyllobacteriaceae</taxon>
        <taxon>Tianweitania</taxon>
    </lineage>
</organism>
<accession>A0A8J7ULQ1</accession>
<proteinExistence type="predicted"/>
<dbReference type="EMBL" id="JAGIYY010000004">
    <property type="protein sequence ID" value="MBP0439612.1"/>
    <property type="molecule type" value="Genomic_DNA"/>
</dbReference>
<evidence type="ECO:0000313" key="1">
    <source>
        <dbReference type="EMBL" id="MBP0439612.1"/>
    </source>
</evidence>
<dbReference type="AlphaFoldDB" id="A0A8J7ULQ1"/>
<gene>
    <name evidence="1" type="ORF">J5Y06_13205</name>
</gene>
<evidence type="ECO:0000313" key="2">
    <source>
        <dbReference type="Proteomes" id="UP000666240"/>
    </source>
</evidence>
<keyword evidence="2" id="KW-1185">Reference proteome</keyword>
<protein>
    <submittedName>
        <fullName evidence="1">Uncharacterized protein</fullName>
    </submittedName>
</protein>
<dbReference type="Proteomes" id="UP000666240">
    <property type="component" value="Unassembled WGS sequence"/>
</dbReference>
<sequence>MIQIRSAEPAAKPVRASAAQPSDEAIVNGLAGIIDRLRFNDRLVDVDMLFLEGEGDFTRAEIIRHLDAARDRAIEDRRAREAESRVA</sequence>
<comment type="caution">
    <text evidence="1">The sequence shown here is derived from an EMBL/GenBank/DDBJ whole genome shotgun (WGS) entry which is preliminary data.</text>
</comment>
<name>A0A8J7ULQ1_9HYPH</name>